<dbReference type="PROSITE" id="PS50043">
    <property type="entry name" value="HTH_LUXR_2"/>
    <property type="match status" value="1"/>
</dbReference>
<sequence length="215" mass="23985">MEINIAIFEDNKLIREALQTIINGTPGFRCTGAFANVNQVLADVEFSRPDVVLMDIEMPGRNGIDATKLITDNVPTVKVLIQTVFNDNDKIFKALCAGASGYILKSDSPLKMLQALEDVYKGGAAMSPSIAQKVMQFFVRQNVILVQPEETDFDLSTREKEILALMMEGCNYRDIADKAFISYETVRTHIKHIYKKLHVASRSEAILKARQQGIA</sequence>
<name>A0A1S9P9E2_9SPHI</name>
<dbReference type="PROSITE" id="PS50110">
    <property type="entry name" value="RESPONSE_REGULATORY"/>
    <property type="match status" value="1"/>
</dbReference>
<reference evidence="8 9" key="1">
    <citation type="submission" date="2016-07" db="EMBL/GenBank/DDBJ databases">
        <title>Genomic analysis of zinc-resistant bacterium Mucilaginibacter pedocola TBZ30.</title>
        <authorList>
            <person name="Huang J."/>
            <person name="Tang J."/>
        </authorList>
    </citation>
    <scope>NUCLEOTIDE SEQUENCE [LARGE SCALE GENOMIC DNA]</scope>
    <source>
        <strain evidence="8 9">TBZ30</strain>
    </source>
</reference>
<keyword evidence="1 5" id="KW-0597">Phosphoprotein</keyword>
<evidence type="ECO:0000259" key="6">
    <source>
        <dbReference type="PROSITE" id="PS50043"/>
    </source>
</evidence>
<evidence type="ECO:0000259" key="7">
    <source>
        <dbReference type="PROSITE" id="PS50110"/>
    </source>
</evidence>
<dbReference type="GO" id="GO:0006355">
    <property type="term" value="P:regulation of DNA-templated transcription"/>
    <property type="evidence" value="ECO:0007669"/>
    <property type="project" value="InterPro"/>
</dbReference>
<dbReference type="GO" id="GO:0003677">
    <property type="term" value="F:DNA binding"/>
    <property type="evidence" value="ECO:0007669"/>
    <property type="project" value="UniProtKB-KW"/>
</dbReference>
<dbReference type="PRINTS" id="PR00038">
    <property type="entry name" value="HTHLUXR"/>
</dbReference>
<dbReference type="GO" id="GO:0000160">
    <property type="term" value="P:phosphorelay signal transduction system"/>
    <property type="evidence" value="ECO:0007669"/>
    <property type="project" value="InterPro"/>
</dbReference>
<organism evidence="8 9">
    <name type="scientific">Mucilaginibacter pedocola</name>
    <dbReference type="NCBI Taxonomy" id="1792845"/>
    <lineage>
        <taxon>Bacteria</taxon>
        <taxon>Pseudomonadati</taxon>
        <taxon>Bacteroidota</taxon>
        <taxon>Sphingobacteriia</taxon>
        <taxon>Sphingobacteriales</taxon>
        <taxon>Sphingobacteriaceae</taxon>
        <taxon>Mucilaginibacter</taxon>
    </lineage>
</organism>
<keyword evidence="4" id="KW-0804">Transcription</keyword>
<dbReference type="InterPro" id="IPR000792">
    <property type="entry name" value="Tscrpt_reg_LuxR_C"/>
</dbReference>
<dbReference type="SMART" id="SM00448">
    <property type="entry name" value="REC"/>
    <property type="match status" value="1"/>
</dbReference>
<keyword evidence="9" id="KW-1185">Reference proteome</keyword>
<dbReference type="AlphaFoldDB" id="A0A1S9P9E2"/>
<dbReference type="SUPFAM" id="SSF46894">
    <property type="entry name" value="C-terminal effector domain of the bipartite response regulators"/>
    <property type="match status" value="1"/>
</dbReference>
<evidence type="ECO:0000256" key="2">
    <source>
        <dbReference type="ARBA" id="ARBA00023015"/>
    </source>
</evidence>
<keyword evidence="3" id="KW-0238">DNA-binding</keyword>
<feature type="modified residue" description="4-aspartylphosphate" evidence="5">
    <location>
        <position position="55"/>
    </location>
</feature>
<evidence type="ECO:0000313" key="9">
    <source>
        <dbReference type="Proteomes" id="UP000189739"/>
    </source>
</evidence>
<dbReference type="CDD" id="cd17535">
    <property type="entry name" value="REC_NarL-like"/>
    <property type="match status" value="1"/>
</dbReference>
<dbReference type="InterPro" id="IPR001789">
    <property type="entry name" value="Sig_transdc_resp-reg_receiver"/>
</dbReference>
<evidence type="ECO:0000313" key="8">
    <source>
        <dbReference type="EMBL" id="OOQ57596.1"/>
    </source>
</evidence>
<dbReference type="Proteomes" id="UP000189739">
    <property type="component" value="Unassembled WGS sequence"/>
</dbReference>
<proteinExistence type="predicted"/>
<dbReference type="PANTHER" id="PTHR43214">
    <property type="entry name" value="TWO-COMPONENT RESPONSE REGULATOR"/>
    <property type="match status" value="1"/>
</dbReference>
<dbReference type="InterPro" id="IPR058245">
    <property type="entry name" value="NreC/VraR/RcsB-like_REC"/>
</dbReference>
<dbReference type="SUPFAM" id="SSF52172">
    <property type="entry name" value="CheY-like"/>
    <property type="match status" value="1"/>
</dbReference>
<dbReference type="EMBL" id="MBTF01000035">
    <property type="protein sequence ID" value="OOQ57596.1"/>
    <property type="molecule type" value="Genomic_DNA"/>
</dbReference>
<evidence type="ECO:0008006" key="10">
    <source>
        <dbReference type="Google" id="ProtNLM"/>
    </source>
</evidence>
<dbReference type="OrthoDB" id="9797341at2"/>
<feature type="domain" description="Response regulatory" evidence="7">
    <location>
        <begin position="4"/>
        <end position="120"/>
    </location>
</feature>
<dbReference type="InterPro" id="IPR011006">
    <property type="entry name" value="CheY-like_superfamily"/>
</dbReference>
<protein>
    <recommendedName>
        <fullName evidence="10">DNA-binding response regulator</fullName>
    </recommendedName>
</protein>
<evidence type="ECO:0000256" key="3">
    <source>
        <dbReference type="ARBA" id="ARBA00023125"/>
    </source>
</evidence>
<dbReference type="Pfam" id="PF00196">
    <property type="entry name" value="GerE"/>
    <property type="match status" value="1"/>
</dbReference>
<dbReference type="Gene3D" id="3.40.50.2300">
    <property type="match status" value="1"/>
</dbReference>
<dbReference type="CDD" id="cd06170">
    <property type="entry name" value="LuxR_C_like"/>
    <property type="match status" value="1"/>
</dbReference>
<keyword evidence="2" id="KW-0805">Transcription regulation</keyword>
<evidence type="ECO:0000256" key="4">
    <source>
        <dbReference type="ARBA" id="ARBA00023163"/>
    </source>
</evidence>
<accession>A0A1S9P9E2</accession>
<dbReference type="InterPro" id="IPR016032">
    <property type="entry name" value="Sig_transdc_resp-reg_C-effctor"/>
</dbReference>
<dbReference type="STRING" id="1792845.BC343_12370"/>
<gene>
    <name evidence="8" type="ORF">BC343_12370</name>
</gene>
<dbReference type="InterPro" id="IPR039420">
    <property type="entry name" value="WalR-like"/>
</dbReference>
<evidence type="ECO:0000256" key="1">
    <source>
        <dbReference type="ARBA" id="ARBA00022553"/>
    </source>
</evidence>
<dbReference type="Pfam" id="PF00072">
    <property type="entry name" value="Response_reg"/>
    <property type="match status" value="1"/>
</dbReference>
<evidence type="ECO:0000256" key="5">
    <source>
        <dbReference type="PROSITE-ProRule" id="PRU00169"/>
    </source>
</evidence>
<feature type="domain" description="HTH luxR-type" evidence="6">
    <location>
        <begin position="148"/>
        <end position="213"/>
    </location>
</feature>
<dbReference type="SMART" id="SM00421">
    <property type="entry name" value="HTH_LUXR"/>
    <property type="match status" value="1"/>
</dbReference>
<dbReference type="RefSeq" id="WP_078350194.1">
    <property type="nucleotide sequence ID" value="NZ_MBTF01000035.1"/>
</dbReference>
<dbReference type="PANTHER" id="PTHR43214:SF24">
    <property type="entry name" value="TRANSCRIPTIONAL REGULATORY PROTEIN NARL-RELATED"/>
    <property type="match status" value="1"/>
</dbReference>
<comment type="caution">
    <text evidence="8">The sequence shown here is derived from an EMBL/GenBank/DDBJ whole genome shotgun (WGS) entry which is preliminary data.</text>
</comment>